<proteinExistence type="predicted"/>
<dbReference type="InterPro" id="IPR050679">
    <property type="entry name" value="Bact_HTH_transcr_reg"/>
</dbReference>
<dbReference type="RefSeq" id="WP_343760750.1">
    <property type="nucleotide sequence ID" value="NZ_BAAACG010000008.1"/>
</dbReference>
<sequence>MKLDENSPIPLYYQLENLIREKIENGTFKVDEKIESERKLSEKLNLSRMTISKAINNLVEEGILYRKRGQGTFVSKHKVDFFPGLKGFTQIIKDKGMTPSSKVITQDLITPDKDLCKKLNISENDKVIFTERLRLADNQIINLEKSYVPYSLCPNLLDTDLTSESIYKLLSSNGYRPTKSKEKIQAILCDEDLSKLLKININDPILKRKRITNSKDTVIEYTFNYYRADIYDMVITIDI</sequence>
<evidence type="ECO:0000313" key="6">
    <source>
        <dbReference type="Proteomes" id="UP001501510"/>
    </source>
</evidence>
<dbReference type="SUPFAM" id="SSF46785">
    <property type="entry name" value="Winged helix' DNA-binding domain"/>
    <property type="match status" value="1"/>
</dbReference>
<dbReference type="InterPro" id="IPR036388">
    <property type="entry name" value="WH-like_DNA-bd_sf"/>
</dbReference>
<dbReference type="InterPro" id="IPR000524">
    <property type="entry name" value="Tscrpt_reg_HTH_GntR"/>
</dbReference>
<dbReference type="Gene3D" id="1.10.10.10">
    <property type="entry name" value="Winged helix-like DNA-binding domain superfamily/Winged helix DNA-binding domain"/>
    <property type="match status" value="1"/>
</dbReference>
<evidence type="ECO:0000259" key="4">
    <source>
        <dbReference type="PROSITE" id="PS50949"/>
    </source>
</evidence>
<keyword evidence="2" id="KW-0238">DNA-binding</keyword>
<organism evidence="5 6">
    <name type="scientific">Clostridium oceanicum</name>
    <dbReference type="NCBI Taxonomy" id="1543"/>
    <lineage>
        <taxon>Bacteria</taxon>
        <taxon>Bacillati</taxon>
        <taxon>Bacillota</taxon>
        <taxon>Clostridia</taxon>
        <taxon>Eubacteriales</taxon>
        <taxon>Clostridiaceae</taxon>
        <taxon>Clostridium</taxon>
    </lineage>
</organism>
<dbReference type="PANTHER" id="PTHR44846">
    <property type="entry name" value="MANNOSYL-D-GLYCERATE TRANSPORT/METABOLISM SYSTEM REPRESSOR MNGR-RELATED"/>
    <property type="match status" value="1"/>
</dbReference>
<dbReference type="CDD" id="cd07377">
    <property type="entry name" value="WHTH_GntR"/>
    <property type="match status" value="1"/>
</dbReference>
<keyword evidence="3" id="KW-0804">Transcription</keyword>
<dbReference type="Pfam" id="PF00392">
    <property type="entry name" value="GntR"/>
    <property type="match status" value="1"/>
</dbReference>
<dbReference type="Proteomes" id="UP001501510">
    <property type="component" value="Unassembled WGS sequence"/>
</dbReference>
<protein>
    <submittedName>
        <fullName evidence="5">GntR family transcriptional regulator</fullName>
    </submittedName>
</protein>
<dbReference type="SMART" id="SM00866">
    <property type="entry name" value="UTRA"/>
    <property type="match status" value="1"/>
</dbReference>
<dbReference type="InterPro" id="IPR036390">
    <property type="entry name" value="WH_DNA-bd_sf"/>
</dbReference>
<dbReference type="SUPFAM" id="SSF64288">
    <property type="entry name" value="Chorismate lyase-like"/>
    <property type="match status" value="1"/>
</dbReference>
<dbReference type="SMART" id="SM00345">
    <property type="entry name" value="HTH_GNTR"/>
    <property type="match status" value="1"/>
</dbReference>
<gene>
    <name evidence="5" type="ORF">GCM10008906_17040</name>
</gene>
<dbReference type="PANTHER" id="PTHR44846:SF1">
    <property type="entry name" value="MANNOSYL-D-GLYCERATE TRANSPORT_METABOLISM SYSTEM REPRESSOR MNGR-RELATED"/>
    <property type="match status" value="1"/>
</dbReference>
<keyword evidence="6" id="KW-1185">Reference proteome</keyword>
<name>A0ABN1JGL4_9CLOT</name>
<evidence type="ECO:0000313" key="5">
    <source>
        <dbReference type="EMBL" id="GAA0738936.1"/>
    </source>
</evidence>
<evidence type="ECO:0000256" key="3">
    <source>
        <dbReference type="ARBA" id="ARBA00023163"/>
    </source>
</evidence>
<dbReference type="Pfam" id="PF07702">
    <property type="entry name" value="UTRA"/>
    <property type="match status" value="1"/>
</dbReference>
<evidence type="ECO:0000256" key="2">
    <source>
        <dbReference type="ARBA" id="ARBA00023125"/>
    </source>
</evidence>
<dbReference type="PROSITE" id="PS50949">
    <property type="entry name" value="HTH_GNTR"/>
    <property type="match status" value="1"/>
</dbReference>
<dbReference type="Gene3D" id="3.40.1410.10">
    <property type="entry name" value="Chorismate lyase-like"/>
    <property type="match status" value="1"/>
</dbReference>
<dbReference type="EMBL" id="BAAACG010000008">
    <property type="protein sequence ID" value="GAA0738936.1"/>
    <property type="molecule type" value="Genomic_DNA"/>
</dbReference>
<dbReference type="InterPro" id="IPR028978">
    <property type="entry name" value="Chorismate_lyase_/UTRA_dom_sf"/>
</dbReference>
<feature type="domain" description="HTH gntR-type" evidence="4">
    <location>
        <begin position="9"/>
        <end position="77"/>
    </location>
</feature>
<evidence type="ECO:0000256" key="1">
    <source>
        <dbReference type="ARBA" id="ARBA00023015"/>
    </source>
</evidence>
<reference evidence="5 6" key="1">
    <citation type="journal article" date="2019" name="Int. J. Syst. Evol. Microbiol.">
        <title>The Global Catalogue of Microorganisms (GCM) 10K type strain sequencing project: providing services to taxonomists for standard genome sequencing and annotation.</title>
        <authorList>
            <consortium name="The Broad Institute Genomics Platform"/>
            <consortium name="The Broad Institute Genome Sequencing Center for Infectious Disease"/>
            <person name="Wu L."/>
            <person name="Ma J."/>
        </authorList>
    </citation>
    <scope>NUCLEOTIDE SEQUENCE [LARGE SCALE GENOMIC DNA]</scope>
    <source>
        <strain evidence="5 6">JCM 1407</strain>
    </source>
</reference>
<comment type="caution">
    <text evidence="5">The sequence shown here is derived from an EMBL/GenBank/DDBJ whole genome shotgun (WGS) entry which is preliminary data.</text>
</comment>
<dbReference type="PRINTS" id="PR00035">
    <property type="entry name" value="HTHGNTR"/>
</dbReference>
<accession>A0ABN1JGL4</accession>
<keyword evidence="1" id="KW-0805">Transcription regulation</keyword>
<dbReference type="InterPro" id="IPR011663">
    <property type="entry name" value="UTRA"/>
</dbReference>